<dbReference type="RefSeq" id="WP_007475632.1">
    <property type="nucleotide sequence ID" value="NZ_ABCJ01000015.1"/>
</dbReference>
<sequence>MLTNQQISKLFQVPLGTVCSWGSKEASKPHLYNFLKVLPSENFVKEVLSRNKAYNVLNKNKINKLFNCKKSKHLDLIIDFINKLKDEEIKELLKRLNIYIFLINSKDLSESINSRCNDDLFFILNSTKNNINTKTKKDDSYFKILNQVKKIKEKNPYALIKISHLKHLKVPYKEIKEALKKIEKEENIPITSSTIIKKAIEYLKNKGEKVTIKNIQKITNMSYGTIQKFLKEFK</sequence>
<evidence type="ECO:0000313" key="2">
    <source>
        <dbReference type="Proteomes" id="UP000003288"/>
    </source>
</evidence>
<name>A0AAI9F0R4_9BACT</name>
<dbReference type="Proteomes" id="UP000003288">
    <property type="component" value="Unassembled WGS sequence"/>
</dbReference>
<gene>
    <name evidence="1" type="ORF">CMTB2_05512</name>
</gene>
<organism evidence="1 2">
    <name type="scientific">Caminibacter mediatlanticus TB-2</name>
    <dbReference type="NCBI Taxonomy" id="391592"/>
    <lineage>
        <taxon>Bacteria</taxon>
        <taxon>Pseudomonadati</taxon>
        <taxon>Campylobacterota</taxon>
        <taxon>Epsilonproteobacteria</taxon>
        <taxon>Nautiliales</taxon>
        <taxon>Nautiliaceae</taxon>
        <taxon>Caminibacter</taxon>
    </lineage>
</organism>
<dbReference type="EMBL" id="ABCJ01000015">
    <property type="protein sequence ID" value="EDM22937.1"/>
    <property type="molecule type" value="Genomic_DNA"/>
</dbReference>
<accession>A0AAI9F0R4</accession>
<comment type="caution">
    <text evidence="1">The sequence shown here is derived from an EMBL/GenBank/DDBJ whole genome shotgun (WGS) entry which is preliminary data.</text>
</comment>
<protein>
    <submittedName>
        <fullName evidence="1">Uncharacterized protein</fullName>
    </submittedName>
</protein>
<dbReference type="AlphaFoldDB" id="A0AAI9F0R4"/>
<proteinExistence type="predicted"/>
<evidence type="ECO:0000313" key="1">
    <source>
        <dbReference type="EMBL" id="EDM22937.1"/>
    </source>
</evidence>
<reference evidence="1 2" key="1">
    <citation type="journal article" date="2011" name="Stand. Genomic Sci.">
        <title>Draft genome sequence of Caminibacter mediatlanticus strain TB-2, an epsilonproteobacterium isolated from a deep-sea hydrothermal vent.</title>
        <authorList>
            <person name="Giovannelli D."/>
            <person name="Ferriera S."/>
            <person name="Johnson J."/>
            <person name="Kravitz S."/>
            <person name="Perez-Rodriguez I."/>
            <person name="Ricci J."/>
            <person name="O'Brien C."/>
            <person name="Voordeckers J.W."/>
            <person name="Bini E."/>
            <person name="Vetriani C."/>
        </authorList>
    </citation>
    <scope>NUCLEOTIDE SEQUENCE [LARGE SCALE GENOMIC DNA]</scope>
    <source>
        <strain evidence="1 2">TB-2</strain>
    </source>
</reference>